<accession>A0A1H3L8L9</accession>
<dbReference type="OrthoDB" id="3268346at2"/>
<dbReference type="EMBL" id="FNOK01000030">
    <property type="protein sequence ID" value="SDY60274.1"/>
    <property type="molecule type" value="Genomic_DNA"/>
</dbReference>
<sequence length="217" mass="21840">MIRARFLAVTAAALTVGLAACSPGGSNAQAPVGGSQVPPANGASAGTTGSTATTASGGGSAAVRPALEPDGGLCKAADLQLSFGKGDGAAGTVYRPLIFTNTSDRRCVIQGFPGVSYVGGNDGHQIGAPAFRDGSKGRAITLQPGDQASAVIGYVNIDNYDAEVCRPEPAKGLRIYPPQETASMYIPFDNPETACSNDKLPGNQLTVQTIKAGTGQQ</sequence>
<protein>
    <recommendedName>
        <fullName evidence="3">DUF4232 domain-containing protein</fullName>
    </recommendedName>
</protein>
<evidence type="ECO:0000256" key="1">
    <source>
        <dbReference type="SAM" id="MobiDB-lite"/>
    </source>
</evidence>
<organism evidence="4 5">
    <name type="scientific">Saccharopolyspora shandongensis</name>
    <dbReference type="NCBI Taxonomy" id="418495"/>
    <lineage>
        <taxon>Bacteria</taxon>
        <taxon>Bacillati</taxon>
        <taxon>Actinomycetota</taxon>
        <taxon>Actinomycetes</taxon>
        <taxon>Pseudonocardiales</taxon>
        <taxon>Pseudonocardiaceae</taxon>
        <taxon>Saccharopolyspora</taxon>
    </lineage>
</organism>
<feature type="compositionally biased region" description="Low complexity" evidence="1">
    <location>
        <begin position="42"/>
        <end position="55"/>
    </location>
</feature>
<evidence type="ECO:0000313" key="4">
    <source>
        <dbReference type="EMBL" id="SDY60274.1"/>
    </source>
</evidence>
<evidence type="ECO:0000256" key="2">
    <source>
        <dbReference type="SAM" id="SignalP"/>
    </source>
</evidence>
<feature type="region of interest" description="Disordered" evidence="1">
    <location>
        <begin position="27"/>
        <end position="62"/>
    </location>
</feature>
<feature type="domain" description="DUF4232" evidence="3">
    <location>
        <begin position="74"/>
        <end position="210"/>
    </location>
</feature>
<dbReference type="PROSITE" id="PS51257">
    <property type="entry name" value="PROKAR_LIPOPROTEIN"/>
    <property type="match status" value="1"/>
</dbReference>
<name>A0A1H3L8L9_9PSEU</name>
<dbReference type="AlphaFoldDB" id="A0A1H3L8L9"/>
<feature type="chain" id="PRO_5011479134" description="DUF4232 domain-containing protein" evidence="2">
    <location>
        <begin position="29"/>
        <end position="217"/>
    </location>
</feature>
<dbReference type="STRING" id="418495.SAMN05216215_103039"/>
<reference evidence="5" key="1">
    <citation type="submission" date="2016-10" db="EMBL/GenBank/DDBJ databases">
        <authorList>
            <person name="Varghese N."/>
            <person name="Submissions S."/>
        </authorList>
    </citation>
    <scope>NUCLEOTIDE SEQUENCE [LARGE SCALE GENOMIC DNA]</scope>
    <source>
        <strain evidence="5">CGMCC 4.3530</strain>
    </source>
</reference>
<dbReference type="Pfam" id="PF14016">
    <property type="entry name" value="DUF4232"/>
    <property type="match status" value="1"/>
</dbReference>
<keyword evidence="2" id="KW-0732">Signal</keyword>
<evidence type="ECO:0000259" key="3">
    <source>
        <dbReference type="Pfam" id="PF14016"/>
    </source>
</evidence>
<keyword evidence="5" id="KW-1185">Reference proteome</keyword>
<proteinExistence type="predicted"/>
<dbReference type="Proteomes" id="UP000199529">
    <property type="component" value="Unassembled WGS sequence"/>
</dbReference>
<evidence type="ECO:0000313" key="5">
    <source>
        <dbReference type="Proteomes" id="UP000199529"/>
    </source>
</evidence>
<dbReference type="InterPro" id="IPR025326">
    <property type="entry name" value="DUF4232"/>
</dbReference>
<feature type="signal peptide" evidence="2">
    <location>
        <begin position="1"/>
        <end position="28"/>
    </location>
</feature>
<gene>
    <name evidence="4" type="ORF">SAMN05216215_103039</name>
</gene>